<feature type="domain" description="SWIM-type" evidence="6">
    <location>
        <begin position="461"/>
        <end position="495"/>
    </location>
</feature>
<dbReference type="PROSITE" id="PS50966">
    <property type="entry name" value="ZF_SWIM"/>
    <property type="match status" value="1"/>
</dbReference>
<feature type="region of interest" description="Disordered" evidence="5">
    <location>
        <begin position="526"/>
        <end position="566"/>
    </location>
</feature>
<evidence type="ECO:0000313" key="8">
    <source>
        <dbReference type="Proteomes" id="UP001234989"/>
    </source>
</evidence>
<reference evidence="7" key="1">
    <citation type="submission" date="2023-08" db="EMBL/GenBank/DDBJ databases">
        <title>A de novo genome assembly of Solanum verrucosum Schlechtendal, a Mexican diploid species geographically isolated from the other diploid A-genome species in potato relatives.</title>
        <authorList>
            <person name="Hosaka K."/>
        </authorList>
    </citation>
    <scope>NUCLEOTIDE SEQUENCE</scope>
    <source>
        <tissue evidence="7">Young leaves</tissue>
    </source>
</reference>
<feature type="region of interest" description="Disordered" evidence="5">
    <location>
        <begin position="592"/>
        <end position="719"/>
    </location>
</feature>
<keyword evidence="3" id="KW-0862">Zinc</keyword>
<proteinExistence type="predicted"/>
<evidence type="ECO:0000256" key="3">
    <source>
        <dbReference type="ARBA" id="ARBA00022833"/>
    </source>
</evidence>
<dbReference type="InterPro" id="IPR007527">
    <property type="entry name" value="Znf_SWIM"/>
</dbReference>
<dbReference type="InterPro" id="IPR006564">
    <property type="entry name" value="Znf_PMZ"/>
</dbReference>
<dbReference type="PANTHER" id="PTHR31973:SF197">
    <property type="entry name" value="SWIM-TYPE DOMAIN-CONTAINING PROTEIN"/>
    <property type="match status" value="1"/>
</dbReference>
<keyword evidence="2 4" id="KW-0863">Zinc-finger</keyword>
<accession>A0AAF0QN66</accession>
<dbReference type="Proteomes" id="UP001234989">
    <property type="component" value="Chromosome 4"/>
</dbReference>
<organism evidence="7 8">
    <name type="scientific">Solanum verrucosum</name>
    <dbReference type="NCBI Taxonomy" id="315347"/>
    <lineage>
        <taxon>Eukaryota</taxon>
        <taxon>Viridiplantae</taxon>
        <taxon>Streptophyta</taxon>
        <taxon>Embryophyta</taxon>
        <taxon>Tracheophyta</taxon>
        <taxon>Spermatophyta</taxon>
        <taxon>Magnoliopsida</taxon>
        <taxon>eudicotyledons</taxon>
        <taxon>Gunneridae</taxon>
        <taxon>Pentapetalae</taxon>
        <taxon>asterids</taxon>
        <taxon>lamiids</taxon>
        <taxon>Solanales</taxon>
        <taxon>Solanaceae</taxon>
        <taxon>Solanoideae</taxon>
        <taxon>Solaneae</taxon>
        <taxon>Solanum</taxon>
    </lineage>
</organism>
<feature type="compositionally biased region" description="Polar residues" evidence="5">
    <location>
        <begin position="612"/>
        <end position="626"/>
    </location>
</feature>
<dbReference type="GO" id="GO:0008270">
    <property type="term" value="F:zinc ion binding"/>
    <property type="evidence" value="ECO:0007669"/>
    <property type="project" value="UniProtKB-KW"/>
</dbReference>
<evidence type="ECO:0000259" key="6">
    <source>
        <dbReference type="PROSITE" id="PS50966"/>
    </source>
</evidence>
<dbReference type="Pfam" id="PF04434">
    <property type="entry name" value="SWIM"/>
    <property type="match status" value="1"/>
</dbReference>
<feature type="compositionally biased region" description="Basic residues" evidence="5">
    <location>
        <begin position="541"/>
        <end position="554"/>
    </location>
</feature>
<protein>
    <recommendedName>
        <fullName evidence="6">SWIM-type domain-containing protein</fullName>
    </recommendedName>
</protein>
<feature type="compositionally biased region" description="Basic and acidic residues" evidence="5">
    <location>
        <begin position="555"/>
        <end position="566"/>
    </location>
</feature>
<dbReference type="Pfam" id="PF03108">
    <property type="entry name" value="DBD_Tnp_Mut"/>
    <property type="match status" value="1"/>
</dbReference>
<dbReference type="EMBL" id="CP133615">
    <property type="protein sequence ID" value="WMV25520.1"/>
    <property type="molecule type" value="Genomic_DNA"/>
</dbReference>
<evidence type="ECO:0000256" key="4">
    <source>
        <dbReference type="PROSITE-ProRule" id="PRU00325"/>
    </source>
</evidence>
<dbReference type="InterPro" id="IPR018289">
    <property type="entry name" value="MULE_transposase_dom"/>
</dbReference>
<dbReference type="Pfam" id="PF10551">
    <property type="entry name" value="MULE"/>
    <property type="match status" value="1"/>
</dbReference>
<gene>
    <name evidence="7" type="ORF">MTR67_018905</name>
</gene>
<dbReference type="InterPro" id="IPR004332">
    <property type="entry name" value="Transposase_MuDR"/>
</dbReference>
<dbReference type="AlphaFoldDB" id="A0AAF0QN66"/>
<keyword evidence="8" id="KW-1185">Reference proteome</keyword>
<evidence type="ECO:0000313" key="7">
    <source>
        <dbReference type="EMBL" id="WMV25520.1"/>
    </source>
</evidence>
<evidence type="ECO:0000256" key="5">
    <source>
        <dbReference type="SAM" id="MobiDB-lite"/>
    </source>
</evidence>
<dbReference type="SMART" id="SM00575">
    <property type="entry name" value="ZnF_PMZ"/>
    <property type="match status" value="1"/>
</dbReference>
<feature type="compositionally biased region" description="Polar residues" evidence="5">
    <location>
        <begin position="641"/>
        <end position="665"/>
    </location>
</feature>
<feature type="compositionally biased region" description="Low complexity" evidence="5">
    <location>
        <begin position="600"/>
        <end position="611"/>
    </location>
</feature>
<feature type="compositionally biased region" description="Low complexity" evidence="5">
    <location>
        <begin position="703"/>
        <end position="714"/>
    </location>
</feature>
<feature type="compositionally biased region" description="Low complexity" evidence="5">
    <location>
        <begin position="628"/>
        <end position="640"/>
    </location>
</feature>
<evidence type="ECO:0000256" key="1">
    <source>
        <dbReference type="ARBA" id="ARBA00022723"/>
    </source>
</evidence>
<sequence length="809" mass="91458">MVESYPRYLSLLMLETVCLHSDEPLLDTEGPRGYLTNVGGEGVDVDLGEEGEAVNLGGEGEVVDLSGEGGEGESDFLSSDSDLDIPSEDGLDIDEDVDAVKGVDIPARRRSKKVRYDEDCEVSKFELGMVFEGANQFRKTVADYDVEYRRQIKLRPNEKHRVRVKCKNANCKWLLYASIDKDSGDFIVKNYHPVHKCIPLNRNKLCNSKLIARKFKDRIVSQPYIRMKIQDLVRKTLGLYVDMIKQTNPGSSCWVKFDKETEPGKNLFVYFYVCFHAFKQGWLEGCRNTIEFDGCFLKGACKGELLVVGKNGNNQMYLIAWAVVDTETKHSWSWFIRYLIVDLNLGTGEGLTVMSDMQKKGEERRKQFWRCSKAFFEVKFGEEVHAMSKLAARHKSIINMLEDIRHKMMNRHIDMIKFAETWISDISPMARAILERNKEYSNNCNVQWNGLNGFEISEGEYSFVVDLEKKHCDCRLWMLRGIPCPHVICVYYYLNQDPDQHVEHWYKKETFLKAYNHFIQPIPNMRMWPETTNPSIEPSKPRKMPGRPGKKRRKSKDEPKKWEKLSRKGVKMTCSICKKMGHNKAVCAKYGRGSTSQPTSQGNSSQQSCSQTGVRTQSSQQSSVCADTTVVPRTTQTTSTMGGPSHSTFRTTYATTQSSQPSSICADTEFVPRPPQNRVQVGTGRGLGRKKANARGTPFVTESDSSSSQLSPLSGHKRPYSSASFVVATGGNRRPATGFGVYSNPTTEAQVFNPGTSSEKILHGPTKLKSSSPTYIDIGFKPRGLKWKGKDAVGTAQLHQMKANRKNWK</sequence>
<evidence type="ECO:0000256" key="2">
    <source>
        <dbReference type="ARBA" id="ARBA00022771"/>
    </source>
</evidence>
<keyword evidence="1" id="KW-0479">Metal-binding</keyword>
<name>A0AAF0QN66_SOLVR</name>
<dbReference type="PANTHER" id="PTHR31973">
    <property type="entry name" value="POLYPROTEIN, PUTATIVE-RELATED"/>
    <property type="match status" value="1"/>
</dbReference>